<proteinExistence type="predicted"/>
<gene>
    <name evidence="1" type="ORF">PHYPA_002697</name>
</gene>
<sequence>MSDIFPTCVGELLPAAPSDRAQVVKPCCLLCSYSTICTIGSRSRTLSLILPAAIRA</sequence>
<dbReference type="Gramene" id="Pp3c2_14660V3.1">
    <property type="protein sequence ID" value="PAC:32937299.CDS.1"/>
    <property type="gene ID" value="Pp3c2_14660"/>
</dbReference>
<reference evidence="2" key="3">
    <citation type="submission" date="2020-12" db="UniProtKB">
        <authorList>
            <consortium name="EnsemblPlants"/>
        </authorList>
    </citation>
    <scope>IDENTIFICATION</scope>
</reference>
<accession>A0A2K1L1K1</accession>
<dbReference type="EnsemblPlants" id="Pp3c2_14660V3.2">
    <property type="protein sequence ID" value="PAC:32937300.CDS.1"/>
    <property type="gene ID" value="Pp3c2_14660"/>
</dbReference>
<dbReference type="EMBL" id="ABEU02000002">
    <property type="protein sequence ID" value="PNR59905.1"/>
    <property type="molecule type" value="Genomic_DNA"/>
</dbReference>
<dbReference type="InParanoid" id="A0A2K1L1K1"/>
<dbReference type="AlphaFoldDB" id="A0A2K1L1K1"/>
<dbReference type="Proteomes" id="UP000006727">
    <property type="component" value="Chromosome 2"/>
</dbReference>
<evidence type="ECO:0000313" key="1">
    <source>
        <dbReference type="EMBL" id="PNR59905.1"/>
    </source>
</evidence>
<evidence type="ECO:0000313" key="3">
    <source>
        <dbReference type="Proteomes" id="UP000006727"/>
    </source>
</evidence>
<dbReference type="Gramene" id="Pp3c2_14660V3.2">
    <property type="protein sequence ID" value="PAC:32937300.CDS.1"/>
    <property type="gene ID" value="Pp3c2_14660"/>
</dbReference>
<organism evidence="1">
    <name type="scientific">Physcomitrium patens</name>
    <name type="common">Spreading-leaved earth moss</name>
    <name type="synonym">Physcomitrella patens</name>
    <dbReference type="NCBI Taxonomy" id="3218"/>
    <lineage>
        <taxon>Eukaryota</taxon>
        <taxon>Viridiplantae</taxon>
        <taxon>Streptophyta</taxon>
        <taxon>Embryophyta</taxon>
        <taxon>Bryophyta</taxon>
        <taxon>Bryophytina</taxon>
        <taxon>Bryopsida</taxon>
        <taxon>Funariidae</taxon>
        <taxon>Funariales</taxon>
        <taxon>Funariaceae</taxon>
        <taxon>Physcomitrium</taxon>
    </lineage>
</organism>
<dbReference type="EnsemblPlants" id="Pp3c2_14660V3.1">
    <property type="protein sequence ID" value="PAC:32937299.CDS.1"/>
    <property type="gene ID" value="Pp3c2_14660"/>
</dbReference>
<reference evidence="1 3" key="1">
    <citation type="journal article" date="2008" name="Science">
        <title>The Physcomitrella genome reveals evolutionary insights into the conquest of land by plants.</title>
        <authorList>
            <person name="Rensing S."/>
            <person name="Lang D."/>
            <person name="Zimmer A."/>
            <person name="Terry A."/>
            <person name="Salamov A."/>
            <person name="Shapiro H."/>
            <person name="Nishiyama T."/>
            <person name="Perroud P.-F."/>
            <person name="Lindquist E."/>
            <person name="Kamisugi Y."/>
            <person name="Tanahashi T."/>
            <person name="Sakakibara K."/>
            <person name="Fujita T."/>
            <person name="Oishi K."/>
            <person name="Shin-I T."/>
            <person name="Kuroki Y."/>
            <person name="Toyoda A."/>
            <person name="Suzuki Y."/>
            <person name="Hashimoto A."/>
            <person name="Yamaguchi K."/>
            <person name="Sugano A."/>
            <person name="Kohara Y."/>
            <person name="Fujiyama A."/>
            <person name="Anterola A."/>
            <person name="Aoki S."/>
            <person name="Ashton N."/>
            <person name="Barbazuk W.B."/>
            <person name="Barker E."/>
            <person name="Bennetzen J."/>
            <person name="Bezanilla M."/>
            <person name="Blankenship R."/>
            <person name="Cho S.H."/>
            <person name="Dutcher S."/>
            <person name="Estelle M."/>
            <person name="Fawcett J.A."/>
            <person name="Gundlach H."/>
            <person name="Hanada K."/>
            <person name="Heyl A."/>
            <person name="Hicks K.A."/>
            <person name="Hugh J."/>
            <person name="Lohr M."/>
            <person name="Mayer K."/>
            <person name="Melkozernov A."/>
            <person name="Murata T."/>
            <person name="Nelson D."/>
            <person name="Pils B."/>
            <person name="Prigge M."/>
            <person name="Reiss B."/>
            <person name="Renner T."/>
            <person name="Rombauts S."/>
            <person name="Rushton P."/>
            <person name="Sanderfoot A."/>
            <person name="Schween G."/>
            <person name="Shiu S.-H."/>
            <person name="Stueber K."/>
            <person name="Theodoulou F.L."/>
            <person name="Tu H."/>
            <person name="Van de Peer Y."/>
            <person name="Verrier P.J."/>
            <person name="Waters E."/>
            <person name="Wood A."/>
            <person name="Yang L."/>
            <person name="Cove D."/>
            <person name="Cuming A."/>
            <person name="Hasebe M."/>
            <person name="Lucas S."/>
            <person name="Mishler D.B."/>
            <person name="Reski R."/>
            <person name="Grigoriev I."/>
            <person name="Quatrano R.S."/>
            <person name="Boore J.L."/>
        </authorList>
    </citation>
    <scope>NUCLEOTIDE SEQUENCE [LARGE SCALE GENOMIC DNA]</scope>
    <source>
        <strain evidence="2 3">cv. Gransden 2004</strain>
    </source>
</reference>
<protein>
    <submittedName>
        <fullName evidence="1 2">Uncharacterized protein</fullName>
    </submittedName>
</protein>
<keyword evidence="3" id="KW-1185">Reference proteome</keyword>
<evidence type="ECO:0000313" key="2">
    <source>
        <dbReference type="EnsemblPlants" id="PAC:32937299.CDS.1"/>
    </source>
</evidence>
<reference evidence="1 3" key="2">
    <citation type="journal article" date="2018" name="Plant J.">
        <title>The Physcomitrella patens chromosome-scale assembly reveals moss genome structure and evolution.</title>
        <authorList>
            <person name="Lang D."/>
            <person name="Ullrich K.K."/>
            <person name="Murat F."/>
            <person name="Fuchs J."/>
            <person name="Jenkins J."/>
            <person name="Haas F.B."/>
            <person name="Piednoel M."/>
            <person name="Gundlach H."/>
            <person name="Van Bel M."/>
            <person name="Meyberg R."/>
            <person name="Vives C."/>
            <person name="Morata J."/>
            <person name="Symeonidi A."/>
            <person name="Hiss M."/>
            <person name="Muchero W."/>
            <person name="Kamisugi Y."/>
            <person name="Saleh O."/>
            <person name="Blanc G."/>
            <person name="Decker E.L."/>
            <person name="van Gessel N."/>
            <person name="Grimwood J."/>
            <person name="Hayes R.D."/>
            <person name="Graham S.W."/>
            <person name="Gunter L.E."/>
            <person name="McDaniel S.F."/>
            <person name="Hoernstein S.N.W."/>
            <person name="Larsson A."/>
            <person name="Li F.W."/>
            <person name="Perroud P.F."/>
            <person name="Phillips J."/>
            <person name="Ranjan P."/>
            <person name="Rokshar D.S."/>
            <person name="Rothfels C.J."/>
            <person name="Schneider L."/>
            <person name="Shu S."/>
            <person name="Stevenson D.W."/>
            <person name="Thummler F."/>
            <person name="Tillich M."/>
            <person name="Villarreal Aguilar J.C."/>
            <person name="Widiez T."/>
            <person name="Wong G.K."/>
            <person name="Wymore A."/>
            <person name="Zhang Y."/>
            <person name="Zimmer A.D."/>
            <person name="Quatrano R.S."/>
            <person name="Mayer K.F.X."/>
            <person name="Goodstein D."/>
            <person name="Casacuberta J.M."/>
            <person name="Vandepoele K."/>
            <person name="Reski R."/>
            <person name="Cuming A.C."/>
            <person name="Tuskan G.A."/>
            <person name="Maumus F."/>
            <person name="Salse J."/>
            <person name="Schmutz J."/>
            <person name="Rensing S.A."/>
        </authorList>
    </citation>
    <scope>NUCLEOTIDE SEQUENCE [LARGE SCALE GENOMIC DNA]</scope>
    <source>
        <strain evidence="2 3">cv. Gransden 2004</strain>
    </source>
</reference>
<name>A0A2K1L1K1_PHYPA</name>